<evidence type="ECO:0000313" key="1">
    <source>
        <dbReference type="EMBL" id="KAL3266684.1"/>
    </source>
</evidence>
<dbReference type="EMBL" id="JABFTP020000001">
    <property type="protein sequence ID" value="KAL3266684.1"/>
    <property type="molecule type" value="Genomic_DNA"/>
</dbReference>
<name>A0ABD2MK28_9CUCU</name>
<accession>A0ABD2MK28</accession>
<proteinExistence type="predicted"/>
<sequence length="99" mass="11496">MQVIYCSRDYTEFKEPSLLFLGEKRTKCASQNFFHFARMNKIKFILKHVNKNFTASPAIFIANISFNKMLPPISFGEQPKLSQLLRNYSGTLIAIFILK</sequence>
<dbReference type="Proteomes" id="UP001516400">
    <property type="component" value="Unassembled WGS sequence"/>
</dbReference>
<gene>
    <name evidence="1" type="ORF">HHI36_010846</name>
</gene>
<dbReference type="AlphaFoldDB" id="A0ABD2MK28"/>
<evidence type="ECO:0000313" key="2">
    <source>
        <dbReference type="Proteomes" id="UP001516400"/>
    </source>
</evidence>
<keyword evidence="2" id="KW-1185">Reference proteome</keyword>
<protein>
    <submittedName>
        <fullName evidence="1">Uncharacterized protein</fullName>
    </submittedName>
</protein>
<organism evidence="1 2">
    <name type="scientific">Cryptolaemus montrouzieri</name>
    <dbReference type="NCBI Taxonomy" id="559131"/>
    <lineage>
        <taxon>Eukaryota</taxon>
        <taxon>Metazoa</taxon>
        <taxon>Ecdysozoa</taxon>
        <taxon>Arthropoda</taxon>
        <taxon>Hexapoda</taxon>
        <taxon>Insecta</taxon>
        <taxon>Pterygota</taxon>
        <taxon>Neoptera</taxon>
        <taxon>Endopterygota</taxon>
        <taxon>Coleoptera</taxon>
        <taxon>Polyphaga</taxon>
        <taxon>Cucujiformia</taxon>
        <taxon>Coccinelloidea</taxon>
        <taxon>Coccinellidae</taxon>
        <taxon>Scymninae</taxon>
        <taxon>Scymnini</taxon>
        <taxon>Cryptolaemus</taxon>
    </lineage>
</organism>
<comment type="caution">
    <text evidence="1">The sequence shown here is derived from an EMBL/GenBank/DDBJ whole genome shotgun (WGS) entry which is preliminary data.</text>
</comment>
<reference evidence="1 2" key="1">
    <citation type="journal article" date="2021" name="BMC Biol.">
        <title>Horizontally acquired antibacterial genes associated with adaptive radiation of ladybird beetles.</title>
        <authorList>
            <person name="Li H.S."/>
            <person name="Tang X.F."/>
            <person name="Huang Y.H."/>
            <person name="Xu Z.Y."/>
            <person name="Chen M.L."/>
            <person name="Du X.Y."/>
            <person name="Qiu B.Y."/>
            <person name="Chen P.T."/>
            <person name="Zhang W."/>
            <person name="Slipinski A."/>
            <person name="Escalona H.E."/>
            <person name="Waterhouse R.M."/>
            <person name="Zwick A."/>
            <person name="Pang H."/>
        </authorList>
    </citation>
    <scope>NUCLEOTIDE SEQUENCE [LARGE SCALE GENOMIC DNA]</scope>
    <source>
        <strain evidence="1">SYSU2018</strain>
    </source>
</reference>